<protein>
    <submittedName>
        <fullName evidence="4">DUF6286 domain-containing protein</fullName>
    </submittedName>
</protein>
<feature type="region of interest" description="Disordered" evidence="1">
    <location>
        <begin position="1"/>
        <end position="59"/>
    </location>
</feature>
<evidence type="ECO:0000313" key="4">
    <source>
        <dbReference type="EMBL" id="MFD3958572.1"/>
    </source>
</evidence>
<keyword evidence="2" id="KW-1133">Transmembrane helix</keyword>
<evidence type="ECO:0000313" key="5">
    <source>
        <dbReference type="Proteomes" id="UP001598300"/>
    </source>
</evidence>
<keyword evidence="2" id="KW-0472">Membrane</keyword>
<feature type="transmembrane region" description="Helical" evidence="2">
    <location>
        <begin position="71"/>
        <end position="89"/>
    </location>
</feature>
<dbReference type="InterPro" id="IPR046253">
    <property type="entry name" value="DUF6286"/>
</dbReference>
<evidence type="ECO:0000256" key="1">
    <source>
        <dbReference type="SAM" id="MobiDB-lite"/>
    </source>
</evidence>
<keyword evidence="2" id="KW-0812">Transmembrane</keyword>
<gene>
    <name evidence="4" type="ORF">ACFWR3_21180</name>
</gene>
<evidence type="ECO:0000259" key="3">
    <source>
        <dbReference type="Pfam" id="PF19803"/>
    </source>
</evidence>
<comment type="caution">
    <text evidence="4">The sequence shown here is derived from an EMBL/GenBank/DDBJ whole genome shotgun (WGS) entry which is preliminary data.</text>
</comment>
<dbReference type="EMBL" id="JBHXPM010000020">
    <property type="protein sequence ID" value="MFD3958572.1"/>
    <property type="molecule type" value="Genomic_DNA"/>
</dbReference>
<keyword evidence="5" id="KW-1185">Reference proteome</keyword>
<dbReference type="RefSeq" id="WP_107403467.1">
    <property type="nucleotide sequence ID" value="NZ_JBHVRE010000024.1"/>
</dbReference>
<organism evidence="4 5">
    <name type="scientific">Streptomyces bacillaris</name>
    <dbReference type="NCBI Taxonomy" id="68179"/>
    <lineage>
        <taxon>Bacteria</taxon>
        <taxon>Bacillati</taxon>
        <taxon>Actinomycetota</taxon>
        <taxon>Actinomycetes</taxon>
        <taxon>Kitasatosporales</taxon>
        <taxon>Streptomycetaceae</taxon>
        <taxon>Streptomyces</taxon>
    </lineage>
</organism>
<dbReference type="Pfam" id="PF19803">
    <property type="entry name" value="DUF6286"/>
    <property type="match status" value="1"/>
</dbReference>
<accession>A0ABW6E0D6</accession>
<feature type="domain" description="DUF6286" evidence="3">
    <location>
        <begin position="130"/>
        <end position="233"/>
    </location>
</feature>
<sequence>MTTDPTDPTTPVAPDNPTGSTGSTRRMPTVDRAGGAPGPPDPGVPPSHEPVPTLDRGGGGRARRFWSARRVPAALLALVLLGAAGLLLYDIAAVRAGHPAMQWRRSLADGLAERQLDDVAVLVGAGVAAAIGLWLLLLALTPGLRDLLPMRRDRTEVRAGLDRTAAALVLRDRAVEVPGVQSVRVRMGRRKAKVRALSHFRGIDDVRTDLETVLARAVGELGLAKPPGLSVRVDRPARKG</sequence>
<feature type="compositionally biased region" description="Pro residues" evidence="1">
    <location>
        <begin position="37"/>
        <end position="49"/>
    </location>
</feature>
<name>A0ABW6E0D6_9ACTN</name>
<dbReference type="Proteomes" id="UP001598300">
    <property type="component" value="Unassembled WGS sequence"/>
</dbReference>
<evidence type="ECO:0000256" key="2">
    <source>
        <dbReference type="SAM" id="Phobius"/>
    </source>
</evidence>
<proteinExistence type="predicted"/>
<feature type="transmembrane region" description="Helical" evidence="2">
    <location>
        <begin position="119"/>
        <end position="144"/>
    </location>
</feature>
<feature type="compositionally biased region" description="Low complexity" evidence="1">
    <location>
        <begin position="1"/>
        <end position="18"/>
    </location>
</feature>
<reference evidence="4 5" key="1">
    <citation type="submission" date="2024-09" db="EMBL/GenBank/DDBJ databases">
        <title>The Natural Products Discovery Center: Release of the First 8490 Sequenced Strains for Exploring Actinobacteria Biosynthetic Diversity.</title>
        <authorList>
            <person name="Kalkreuter E."/>
            <person name="Kautsar S.A."/>
            <person name="Yang D."/>
            <person name="Bader C.D."/>
            <person name="Teijaro C.N."/>
            <person name="Fluegel L."/>
            <person name="Davis C.M."/>
            <person name="Simpson J.R."/>
            <person name="Lauterbach L."/>
            <person name="Steele A.D."/>
            <person name="Gui C."/>
            <person name="Meng S."/>
            <person name="Li G."/>
            <person name="Viehrig K."/>
            <person name="Ye F."/>
            <person name="Su P."/>
            <person name="Kiefer A.F."/>
            <person name="Nichols A."/>
            <person name="Cepeda A.J."/>
            <person name="Yan W."/>
            <person name="Fan B."/>
            <person name="Jiang Y."/>
            <person name="Adhikari A."/>
            <person name="Zheng C.-J."/>
            <person name="Schuster L."/>
            <person name="Cowan T.M."/>
            <person name="Smanski M.J."/>
            <person name="Chevrette M.G."/>
            <person name="De Carvalho L.P.S."/>
            <person name="Shen B."/>
        </authorList>
    </citation>
    <scope>NUCLEOTIDE SEQUENCE [LARGE SCALE GENOMIC DNA]</scope>
    <source>
        <strain evidence="4 5">NPDC058584</strain>
    </source>
</reference>